<dbReference type="InterPro" id="IPR002153">
    <property type="entry name" value="TRPC_channel"/>
</dbReference>
<gene>
    <name evidence="4" type="primary">Trpc2</name>
    <name evidence="4" type="ORF">GTO95_0017333</name>
</gene>
<keyword evidence="3" id="KW-0407">Ion channel</keyword>
<evidence type="ECO:0000256" key="2">
    <source>
        <dbReference type="ARBA" id="ARBA00023065"/>
    </source>
</evidence>
<keyword evidence="1" id="KW-0813">Transport</keyword>
<dbReference type="GO" id="GO:0034703">
    <property type="term" value="C:cation channel complex"/>
    <property type="evidence" value="ECO:0007669"/>
    <property type="project" value="TreeGrafter"/>
</dbReference>
<evidence type="ECO:0000256" key="1">
    <source>
        <dbReference type="ARBA" id="ARBA00022448"/>
    </source>
</evidence>
<dbReference type="PANTHER" id="PTHR10117:SF6">
    <property type="entry name" value="SHORT TRANSIENT RECEPTOR POTENTIAL CHANNEL 2"/>
    <property type="match status" value="1"/>
</dbReference>
<dbReference type="GO" id="GO:0051480">
    <property type="term" value="P:regulation of cytosolic calcium ion concentration"/>
    <property type="evidence" value="ECO:0007669"/>
    <property type="project" value="TreeGrafter"/>
</dbReference>
<evidence type="ECO:0000256" key="3">
    <source>
        <dbReference type="ARBA" id="ARBA00023303"/>
    </source>
</evidence>
<sequence length="173" mass="19215">MSAILLFCRGIFQKICCCCKLSREPNYPPIASISNGTLNDSGGSGENRMSYRLQVIKALVQRYIETARREFEETKRKDVGNRITELNKVVTKLHSELKHIRQNLNHGSNMSPPELDSTGILGRYILGAKNNFKDFDKGAVGVGHAPPVSVVHHREMEASETEEGVGQMEGEGQ</sequence>
<keyword evidence="5" id="KW-1185">Reference proteome</keyword>
<evidence type="ECO:0000313" key="4">
    <source>
        <dbReference type="EMBL" id="MBN3319052.1"/>
    </source>
</evidence>
<accession>A0A8J7NT22</accession>
<dbReference type="GO" id="GO:0005886">
    <property type="term" value="C:plasma membrane"/>
    <property type="evidence" value="ECO:0007669"/>
    <property type="project" value="TreeGrafter"/>
</dbReference>
<feature type="non-terminal residue" evidence="4">
    <location>
        <position position="1"/>
    </location>
</feature>
<dbReference type="GO" id="GO:0015279">
    <property type="term" value="F:store-operated calcium channel activity"/>
    <property type="evidence" value="ECO:0007669"/>
    <property type="project" value="TreeGrafter"/>
</dbReference>
<dbReference type="PRINTS" id="PR01643">
    <property type="entry name" value="TRPCHANNEL2"/>
</dbReference>
<evidence type="ECO:0000313" key="5">
    <source>
        <dbReference type="Proteomes" id="UP000736164"/>
    </source>
</evidence>
<dbReference type="Proteomes" id="UP000736164">
    <property type="component" value="Unassembled WGS sequence"/>
</dbReference>
<protein>
    <submittedName>
        <fullName evidence="4">TRPC2 protein</fullName>
    </submittedName>
</protein>
<dbReference type="AlphaFoldDB" id="A0A8J7NT22"/>
<dbReference type="GO" id="GO:0007338">
    <property type="term" value="P:single fertilization"/>
    <property type="evidence" value="ECO:0007669"/>
    <property type="project" value="TreeGrafter"/>
</dbReference>
<dbReference type="GO" id="GO:0070679">
    <property type="term" value="F:inositol 1,4,5 trisphosphate binding"/>
    <property type="evidence" value="ECO:0007669"/>
    <property type="project" value="TreeGrafter"/>
</dbReference>
<dbReference type="EMBL" id="JAAWVO010043138">
    <property type="protein sequence ID" value="MBN3319052.1"/>
    <property type="molecule type" value="Genomic_DNA"/>
</dbReference>
<feature type="non-terminal residue" evidence="4">
    <location>
        <position position="173"/>
    </location>
</feature>
<organism evidence="4 5">
    <name type="scientific">Atractosteus spatula</name>
    <name type="common">Alligator gar</name>
    <name type="synonym">Lepisosteus spatula</name>
    <dbReference type="NCBI Taxonomy" id="7917"/>
    <lineage>
        <taxon>Eukaryota</taxon>
        <taxon>Metazoa</taxon>
        <taxon>Chordata</taxon>
        <taxon>Craniata</taxon>
        <taxon>Vertebrata</taxon>
        <taxon>Euteleostomi</taxon>
        <taxon>Actinopterygii</taxon>
        <taxon>Neopterygii</taxon>
        <taxon>Holostei</taxon>
        <taxon>Semionotiformes</taxon>
        <taxon>Lepisosteidae</taxon>
        <taxon>Atractosteus</taxon>
    </lineage>
</organism>
<dbReference type="InterPro" id="IPR005458">
    <property type="entry name" value="TRPC2_channel"/>
</dbReference>
<comment type="caution">
    <text evidence="4">The sequence shown here is derived from an EMBL/GenBank/DDBJ whole genome shotgun (WGS) entry which is preliminary data.</text>
</comment>
<reference evidence="4" key="1">
    <citation type="journal article" date="2021" name="Cell">
        <title>Tracing the genetic footprints of vertebrate landing in non-teleost ray-finned fishes.</title>
        <authorList>
            <person name="Bi X."/>
            <person name="Wang K."/>
            <person name="Yang L."/>
            <person name="Pan H."/>
            <person name="Jiang H."/>
            <person name="Wei Q."/>
            <person name="Fang M."/>
            <person name="Yu H."/>
            <person name="Zhu C."/>
            <person name="Cai Y."/>
            <person name="He Y."/>
            <person name="Gan X."/>
            <person name="Zeng H."/>
            <person name="Yu D."/>
            <person name="Zhu Y."/>
            <person name="Jiang H."/>
            <person name="Qiu Q."/>
            <person name="Yang H."/>
            <person name="Zhang Y.E."/>
            <person name="Wang W."/>
            <person name="Zhu M."/>
            <person name="He S."/>
            <person name="Zhang G."/>
        </authorList>
    </citation>
    <scope>NUCLEOTIDE SEQUENCE</scope>
    <source>
        <strain evidence="4">Allg_001</strain>
    </source>
</reference>
<name>A0A8J7NT22_ATRSP</name>
<dbReference type="PANTHER" id="PTHR10117">
    <property type="entry name" value="TRANSIENT RECEPTOR POTENTIAL CHANNEL"/>
    <property type="match status" value="1"/>
</dbReference>
<proteinExistence type="predicted"/>
<keyword evidence="2" id="KW-0406">Ion transport</keyword>